<gene>
    <name evidence="7" type="primary">DOCK3</name>
    <name evidence="7" type="ORF">CEXT_791891</name>
</gene>
<dbReference type="SMART" id="SM00326">
    <property type="entry name" value="SH3"/>
    <property type="match status" value="1"/>
</dbReference>
<evidence type="ECO:0000256" key="5">
    <source>
        <dbReference type="PROSITE-ProRule" id="PRU00192"/>
    </source>
</evidence>
<dbReference type="SUPFAM" id="SSF50044">
    <property type="entry name" value="SH3-domain"/>
    <property type="match status" value="1"/>
</dbReference>
<name>A0AAV4RFJ6_CAEEX</name>
<dbReference type="PANTHER" id="PTHR45653">
    <property type="entry name" value="DEDICATOR OF CYTOKINESIS"/>
    <property type="match status" value="1"/>
</dbReference>
<dbReference type="Pfam" id="PF07653">
    <property type="entry name" value="SH3_2"/>
    <property type="match status" value="1"/>
</dbReference>
<evidence type="ECO:0000256" key="1">
    <source>
        <dbReference type="ARBA" id="ARBA00004496"/>
    </source>
</evidence>
<dbReference type="InterPro" id="IPR032376">
    <property type="entry name" value="DOCK_N"/>
</dbReference>
<dbReference type="FunFam" id="1.20.1270.350:FF:000001">
    <property type="entry name" value="dedicator of cytokinesis protein 4"/>
    <property type="match status" value="1"/>
</dbReference>
<accession>A0AAV4RFJ6</accession>
<keyword evidence="2 5" id="KW-0728">SH3 domain</keyword>
<keyword evidence="4" id="KW-0597">Phosphoprotein</keyword>
<comment type="caution">
    <text evidence="7">The sequence shown here is derived from an EMBL/GenBank/DDBJ whole genome shotgun (WGS) entry which is preliminary data.</text>
</comment>
<keyword evidence="3" id="KW-0963">Cytoplasm</keyword>
<comment type="subcellular location">
    <subcellularLocation>
        <location evidence="1">Cytoplasm</location>
    </subcellularLocation>
</comment>
<evidence type="ECO:0000256" key="4">
    <source>
        <dbReference type="ARBA" id="ARBA00022553"/>
    </source>
</evidence>
<protein>
    <submittedName>
        <fullName evidence="7">Dedicator of cytokinesis protein 3</fullName>
    </submittedName>
</protein>
<evidence type="ECO:0000259" key="6">
    <source>
        <dbReference type="PROSITE" id="PS50002"/>
    </source>
</evidence>
<dbReference type="FunFam" id="2.30.30.40:FF:000057">
    <property type="entry name" value="Dedicator of cytokinesis protein 4"/>
    <property type="match status" value="1"/>
</dbReference>
<dbReference type="Gene3D" id="2.30.30.40">
    <property type="entry name" value="SH3 Domains"/>
    <property type="match status" value="1"/>
</dbReference>
<evidence type="ECO:0000256" key="3">
    <source>
        <dbReference type="ARBA" id="ARBA00022490"/>
    </source>
</evidence>
<keyword evidence="8" id="KW-1185">Reference proteome</keyword>
<dbReference type="PANTHER" id="PTHR45653:SF12">
    <property type="entry name" value="SPONGE, ISOFORM E"/>
    <property type="match status" value="1"/>
</dbReference>
<dbReference type="GO" id="GO:0005085">
    <property type="term" value="F:guanyl-nucleotide exchange factor activity"/>
    <property type="evidence" value="ECO:0007669"/>
    <property type="project" value="InterPro"/>
</dbReference>
<dbReference type="Pfam" id="PF16172">
    <property type="entry name" value="DOCK_N"/>
    <property type="match status" value="1"/>
</dbReference>
<dbReference type="Gene3D" id="1.20.1270.350">
    <property type="entry name" value="Dedicator of cytokinesis N-terminal subdomain"/>
    <property type="match status" value="1"/>
</dbReference>
<dbReference type="EMBL" id="BPLR01007787">
    <property type="protein sequence ID" value="GIY19726.1"/>
    <property type="molecule type" value="Genomic_DNA"/>
</dbReference>
<dbReference type="GO" id="GO:0031267">
    <property type="term" value="F:small GTPase binding"/>
    <property type="evidence" value="ECO:0007669"/>
    <property type="project" value="TreeGrafter"/>
</dbReference>
<evidence type="ECO:0000313" key="7">
    <source>
        <dbReference type="EMBL" id="GIY19726.1"/>
    </source>
</evidence>
<proteinExistence type="predicted"/>
<feature type="domain" description="SH3" evidence="6">
    <location>
        <begin position="6"/>
        <end position="67"/>
    </location>
</feature>
<dbReference type="GO" id="GO:0007264">
    <property type="term" value="P:small GTPase-mediated signal transduction"/>
    <property type="evidence" value="ECO:0007669"/>
    <property type="project" value="InterPro"/>
</dbReference>
<evidence type="ECO:0000313" key="8">
    <source>
        <dbReference type="Proteomes" id="UP001054945"/>
    </source>
</evidence>
<reference evidence="7 8" key="1">
    <citation type="submission" date="2021-06" db="EMBL/GenBank/DDBJ databases">
        <title>Caerostris extrusa draft genome.</title>
        <authorList>
            <person name="Kono N."/>
            <person name="Arakawa K."/>
        </authorList>
    </citation>
    <scope>NUCLEOTIDE SEQUENCE [LARGE SCALE GENOMIC DNA]</scope>
</reference>
<dbReference type="GO" id="GO:0005737">
    <property type="term" value="C:cytoplasm"/>
    <property type="evidence" value="ECO:0007669"/>
    <property type="project" value="UniProtKB-SubCell"/>
</dbReference>
<dbReference type="Proteomes" id="UP001054945">
    <property type="component" value="Unassembled WGS sequence"/>
</dbReference>
<dbReference type="InterPro" id="IPR042455">
    <property type="entry name" value="DOCK_N_sub1"/>
</dbReference>
<sequence>MWNPTKNKKLGVCIYNYDGNTKYGLPLEIGETVHILEENGGWYRGFSIRNKSLKGIFPASFIHLKAFHIYNEGLYETVAPVEDSTVKEVACVLREWHVIWKRLYVRREISLFQRLLAVMRDLIEWRRQLITGTITQDQIRELKSQITGKIDWGNRQLGLDLVPRLNNEVVDPDSLSPIALHQVHVQSSENVAGLLGRGTTKRKEVKRSPNHHLFLSMRDFSCSLGEDMELFFSSMMLSRLRPSGNDLGEADLNRELYLVAHIIRSDLLAPSHNSGSTDMGMHILQNLYDRQTLQHSDEHVDDAHMADT</sequence>
<dbReference type="InterPro" id="IPR026791">
    <property type="entry name" value="DOCK"/>
</dbReference>
<dbReference type="PROSITE" id="PS50002">
    <property type="entry name" value="SH3"/>
    <property type="match status" value="1"/>
</dbReference>
<evidence type="ECO:0000256" key="2">
    <source>
        <dbReference type="ARBA" id="ARBA00022443"/>
    </source>
</evidence>
<dbReference type="InterPro" id="IPR036028">
    <property type="entry name" value="SH3-like_dom_sf"/>
</dbReference>
<organism evidence="7 8">
    <name type="scientific">Caerostris extrusa</name>
    <name type="common">Bark spider</name>
    <name type="synonym">Caerostris bankana</name>
    <dbReference type="NCBI Taxonomy" id="172846"/>
    <lineage>
        <taxon>Eukaryota</taxon>
        <taxon>Metazoa</taxon>
        <taxon>Ecdysozoa</taxon>
        <taxon>Arthropoda</taxon>
        <taxon>Chelicerata</taxon>
        <taxon>Arachnida</taxon>
        <taxon>Araneae</taxon>
        <taxon>Araneomorphae</taxon>
        <taxon>Entelegynae</taxon>
        <taxon>Araneoidea</taxon>
        <taxon>Araneidae</taxon>
        <taxon>Caerostris</taxon>
    </lineage>
</organism>
<dbReference type="GO" id="GO:0005886">
    <property type="term" value="C:plasma membrane"/>
    <property type="evidence" value="ECO:0007669"/>
    <property type="project" value="TreeGrafter"/>
</dbReference>
<dbReference type="AlphaFoldDB" id="A0AAV4RFJ6"/>
<dbReference type="InterPro" id="IPR001452">
    <property type="entry name" value="SH3_domain"/>
</dbReference>
<dbReference type="CDD" id="cd11872">
    <property type="entry name" value="SH3_DOCK_AB"/>
    <property type="match status" value="1"/>
</dbReference>